<feature type="transmembrane region" description="Helical" evidence="4">
    <location>
        <begin position="55"/>
        <end position="73"/>
    </location>
</feature>
<keyword evidence="3 4" id="KW-0472">Membrane</keyword>
<protein>
    <submittedName>
        <fullName evidence="6">MFS transporter</fullName>
    </submittedName>
</protein>
<feature type="domain" description="Major facilitator superfamily (MFS) profile" evidence="5">
    <location>
        <begin position="235"/>
        <end position="465"/>
    </location>
</feature>
<accession>A0A290Q3C4</accession>
<feature type="transmembrane region" description="Helical" evidence="4">
    <location>
        <begin position="183"/>
        <end position="203"/>
    </location>
</feature>
<sequence>MSTNATTAPISLLRQNLRRCTYDGLAAMPAVFLLTPGNFVAAALLTGLYQLPPSTYGIIVSMPFWCNFLQLGLTPLLSKIRPQRLACFSAAAQTALLAVLGAVMFWLPVNDPGRSAPWFMALFALLGVTAALAGVGWTSWIQEWVPGRVRGKYFGIRNQVIQVATAVFLIAVGTLLRRNNSSVLAFQLVIFGAVALRALSAWYQAIMRTPELSAATQEAKRPWRDQLAELRHSSSLLWFVAFGAVWGFAANCIGPFYAVFMYRHLGLTVEALSWLTILTSIGGILSYPAWGALAHRFGNKPVIFFGMVTWQVQNFLWCFLHPDNAWLLWPMWIFGGVMSAGVLLGIFNILLKLIPATAKTAAISLNLAIASLVTAVAPMLGGRILETFLSAGHDPMTVYHRLFLLQPVLAIAACLFLLSRVREPQSGELTTVFGAMRNIRTLGSIFGLTYVVNFIFVQNPKDKKS</sequence>
<dbReference type="RefSeq" id="WP_096054432.1">
    <property type="nucleotide sequence ID" value="NZ_CP023344.1"/>
</dbReference>
<feature type="transmembrane region" description="Helical" evidence="4">
    <location>
        <begin position="85"/>
        <end position="106"/>
    </location>
</feature>
<dbReference type="PANTHER" id="PTHR23526:SF2">
    <property type="entry name" value="MAJOR FACILITATOR SUPERFAMILY (MFS) PROFILE DOMAIN-CONTAINING PROTEIN"/>
    <property type="match status" value="1"/>
</dbReference>
<feature type="transmembrane region" description="Helical" evidence="4">
    <location>
        <begin position="397"/>
        <end position="418"/>
    </location>
</feature>
<reference evidence="6 7" key="1">
    <citation type="submission" date="2017-09" db="EMBL/GenBank/DDBJ databases">
        <title>Complete genome sequence of Verrucomicrobial strain HZ-65, isolated from freshwater.</title>
        <authorList>
            <person name="Choi A."/>
        </authorList>
    </citation>
    <scope>NUCLEOTIDE SEQUENCE [LARGE SCALE GENOMIC DNA]</scope>
    <source>
        <strain evidence="6 7">HZ-65</strain>
    </source>
</reference>
<dbReference type="OrthoDB" id="9772882at2"/>
<feature type="transmembrane region" description="Helical" evidence="4">
    <location>
        <begin position="302"/>
        <end position="320"/>
    </location>
</feature>
<keyword evidence="7" id="KW-1185">Reference proteome</keyword>
<feature type="transmembrane region" description="Helical" evidence="4">
    <location>
        <begin position="439"/>
        <end position="457"/>
    </location>
</feature>
<dbReference type="Pfam" id="PF07690">
    <property type="entry name" value="MFS_1"/>
    <property type="match status" value="1"/>
</dbReference>
<evidence type="ECO:0000256" key="4">
    <source>
        <dbReference type="SAM" id="Phobius"/>
    </source>
</evidence>
<dbReference type="InterPro" id="IPR011701">
    <property type="entry name" value="MFS"/>
</dbReference>
<evidence type="ECO:0000259" key="5">
    <source>
        <dbReference type="PROSITE" id="PS50850"/>
    </source>
</evidence>
<dbReference type="PANTHER" id="PTHR23526">
    <property type="entry name" value="INTEGRAL MEMBRANE TRANSPORT PROTEIN-RELATED"/>
    <property type="match status" value="1"/>
</dbReference>
<evidence type="ECO:0000256" key="2">
    <source>
        <dbReference type="ARBA" id="ARBA00022989"/>
    </source>
</evidence>
<dbReference type="KEGG" id="vbh:CMV30_01785"/>
<feature type="transmembrane region" description="Helical" evidence="4">
    <location>
        <begin position="363"/>
        <end position="385"/>
    </location>
</feature>
<dbReference type="Proteomes" id="UP000217265">
    <property type="component" value="Chromosome"/>
</dbReference>
<feature type="transmembrane region" description="Helical" evidence="4">
    <location>
        <begin position="118"/>
        <end position="140"/>
    </location>
</feature>
<feature type="transmembrane region" description="Helical" evidence="4">
    <location>
        <begin position="236"/>
        <end position="259"/>
    </location>
</feature>
<dbReference type="GO" id="GO:0022857">
    <property type="term" value="F:transmembrane transporter activity"/>
    <property type="evidence" value="ECO:0007669"/>
    <property type="project" value="InterPro"/>
</dbReference>
<evidence type="ECO:0000256" key="3">
    <source>
        <dbReference type="ARBA" id="ARBA00023136"/>
    </source>
</evidence>
<organism evidence="6 7">
    <name type="scientific">Nibricoccus aquaticus</name>
    <dbReference type="NCBI Taxonomy" id="2576891"/>
    <lineage>
        <taxon>Bacteria</taxon>
        <taxon>Pseudomonadati</taxon>
        <taxon>Verrucomicrobiota</taxon>
        <taxon>Opitutia</taxon>
        <taxon>Opitutales</taxon>
        <taxon>Opitutaceae</taxon>
        <taxon>Nibricoccus</taxon>
    </lineage>
</organism>
<gene>
    <name evidence="6" type="ORF">CMV30_01785</name>
</gene>
<keyword evidence="2 4" id="KW-1133">Transmembrane helix</keyword>
<dbReference type="PROSITE" id="PS50850">
    <property type="entry name" value="MFS"/>
    <property type="match status" value="1"/>
</dbReference>
<feature type="transmembrane region" description="Helical" evidence="4">
    <location>
        <begin position="160"/>
        <end position="177"/>
    </location>
</feature>
<feature type="transmembrane region" description="Helical" evidence="4">
    <location>
        <begin position="271"/>
        <end position="290"/>
    </location>
</feature>
<dbReference type="SUPFAM" id="SSF103473">
    <property type="entry name" value="MFS general substrate transporter"/>
    <property type="match status" value="1"/>
</dbReference>
<name>A0A290Q3C4_9BACT</name>
<evidence type="ECO:0000256" key="1">
    <source>
        <dbReference type="ARBA" id="ARBA00022692"/>
    </source>
</evidence>
<dbReference type="AlphaFoldDB" id="A0A290Q3C4"/>
<dbReference type="Gene3D" id="1.20.1250.20">
    <property type="entry name" value="MFS general substrate transporter like domains"/>
    <property type="match status" value="2"/>
</dbReference>
<dbReference type="EMBL" id="CP023344">
    <property type="protein sequence ID" value="ATC62797.1"/>
    <property type="molecule type" value="Genomic_DNA"/>
</dbReference>
<dbReference type="InterPro" id="IPR036259">
    <property type="entry name" value="MFS_trans_sf"/>
</dbReference>
<feature type="transmembrane region" description="Helical" evidence="4">
    <location>
        <begin position="24"/>
        <end position="49"/>
    </location>
</feature>
<evidence type="ECO:0000313" key="6">
    <source>
        <dbReference type="EMBL" id="ATC62797.1"/>
    </source>
</evidence>
<dbReference type="InterPro" id="IPR020846">
    <property type="entry name" value="MFS_dom"/>
</dbReference>
<dbReference type="InterPro" id="IPR052528">
    <property type="entry name" value="Sugar_transport-like"/>
</dbReference>
<keyword evidence="1 4" id="KW-0812">Transmembrane</keyword>
<evidence type="ECO:0000313" key="7">
    <source>
        <dbReference type="Proteomes" id="UP000217265"/>
    </source>
</evidence>
<feature type="transmembrane region" description="Helical" evidence="4">
    <location>
        <begin position="326"/>
        <end position="351"/>
    </location>
</feature>
<proteinExistence type="predicted"/>